<reference evidence="15" key="2">
    <citation type="submission" date="2021-12" db="EMBL/GenBank/DDBJ databases">
        <title>Resequencing data analysis of finger millet.</title>
        <authorList>
            <person name="Hatakeyama M."/>
            <person name="Aluri S."/>
            <person name="Balachadran M.T."/>
            <person name="Sivarajan S.R."/>
            <person name="Poveda L."/>
            <person name="Shimizu-Inatsugi R."/>
            <person name="Schlapbach R."/>
            <person name="Sreeman S.M."/>
            <person name="Shimizu K.K."/>
        </authorList>
    </citation>
    <scope>NUCLEOTIDE SEQUENCE</scope>
</reference>
<evidence type="ECO:0000256" key="9">
    <source>
        <dbReference type="ARBA" id="ARBA00023004"/>
    </source>
</evidence>
<dbReference type="EMBL" id="BQKI01000001">
    <property type="protein sequence ID" value="GJM84613.1"/>
    <property type="molecule type" value="Genomic_DNA"/>
</dbReference>
<proteinExistence type="inferred from homology"/>
<evidence type="ECO:0000256" key="14">
    <source>
        <dbReference type="SAM" id="MobiDB-lite"/>
    </source>
</evidence>
<evidence type="ECO:0000256" key="8">
    <source>
        <dbReference type="ARBA" id="ARBA00023002"/>
    </source>
</evidence>
<keyword evidence="10 13" id="KW-0503">Monooxygenase</keyword>
<dbReference type="PANTHER" id="PTHR47953:SF19">
    <property type="entry name" value="OS06G0641600 PROTEIN"/>
    <property type="match status" value="1"/>
</dbReference>
<feature type="compositionally biased region" description="Basic and acidic residues" evidence="14">
    <location>
        <begin position="373"/>
        <end position="396"/>
    </location>
</feature>
<dbReference type="Gene3D" id="1.10.630.10">
    <property type="entry name" value="Cytochrome P450"/>
    <property type="match status" value="3"/>
</dbReference>
<name>A0AAV5BC58_ELECO</name>
<dbReference type="Pfam" id="PF00067">
    <property type="entry name" value="p450"/>
    <property type="match status" value="1"/>
</dbReference>
<dbReference type="GO" id="GO:0005506">
    <property type="term" value="F:iron ion binding"/>
    <property type="evidence" value="ECO:0007669"/>
    <property type="project" value="InterPro"/>
</dbReference>
<dbReference type="SUPFAM" id="SSF48264">
    <property type="entry name" value="Cytochrome P450"/>
    <property type="match status" value="2"/>
</dbReference>
<dbReference type="InterPro" id="IPR002401">
    <property type="entry name" value="Cyt_P450_E_grp-I"/>
</dbReference>
<comment type="similarity">
    <text evidence="3 13">Belongs to the cytochrome P450 family.</text>
</comment>
<keyword evidence="9 12" id="KW-0408">Iron</keyword>
<feature type="compositionally biased region" description="Basic residues" evidence="14">
    <location>
        <begin position="257"/>
        <end position="268"/>
    </location>
</feature>
<comment type="cofactor">
    <cofactor evidence="1 12">
        <name>heme</name>
        <dbReference type="ChEBI" id="CHEBI:30413"/>
    </cofactor>
</comment>
<evidence type="ECO:0000256" key="10">
    <source>
        <dbReference type="ARBA" id="ARBA00023033"/>
    </source>
</evidence>
<evidence type="ECO:0000256" key="11">
    <source>
        <dbReference type="ARBA" id="ARBA00023136"/>
    </source>
</evidence>
<sequence length="571" mass="62697">MLAPSRVCLSWQQPSRGAHHGQLPRLALAAVRAVLTIRARPGWLPRVLAPLPELAPSSRGARARPQPPHTVTMARPPHPLALLSRSRLAWPPRSLAPSHARLCWLPRLALAAAQRRVLAQQPVLAPAGSHSSPCPCLAFQGRQQVQAPSSPWALPVIGHVHHLALAGAVPHYRVMRDLARRHGPLMLLRLSEGSYGILFAPYGEEWRQLRRRALQLAPGPVVPSRARGGGPPARPLRRGVRADPASGEPEQGGLSIRVRRVSGGHHRQQVQGPGDVPAAAGPQAQDRARAELAADLFPSSRLAMMLSSMPRTMRHEHDSMMAFIDTIIQQHQADKSVAGDDEDLLDVLLRIQRDDTLDPPLTTDNIKAVIIRNDGDHDPVDHGGADEEPESDAKAQDEVRRVLHGQKTITEENLGDLHYLNLIIKEELRLHTPVPMLMPRECGNPCQVLGFDVPVGAMVLVNAWAIGRDPAYWDAPEEFMPERFETCNVDFKGADFQFIPFGAGRRMCPGIGFGLANVELPLASLLYHFDWALPDGMEPGELDMTEALGVTTRRRSDLLLVPTVRAPFTME</sequence>
<dbReference type="InterPro" id="IPR017972">
    <property type="entry name" value="Cyt_P450_CS"/>
</dbReference>
<keyword evidence="7" id="KW-1133">Transmembrane helix</keyword>
<accession>A0AAV5BC58</accession>
<feature type="region of interest" description="Disordered" evidence="14">
    <location>
        <begin position="220"/>
        <end position="285"/>
    </location>
</feature>
<evidence type="ECO:0000256" key="4">
    <source>
        <dbReference type="ARBA" id="ARBA00022617"/>
    </source>
</evidence>
<dbReference type="AlphaFoldDB" id="A0AAV5BC58"/>
<dbReference type="GO" id="GO:0004497">
    <property type="term" value="F:monooxygenase activity"/>
    <property type="evidence" value="ECO:0007669"/>
    <property type="project" value="UniProtKB-KW"/>
</dbReference>
<evidence type="ECO:0000313" key="16">
    <source>
        <dbReference type="Proteomes" id="UP001054889"/>
    </source>
</evidence>
<evidence type="ECO:0000256" key="3">
    <source>
        <dbReference type="ARBA" id="ARBA00010617"/>
    </source>
</evidence>
<evidence type="ECO:0000256" key="7">
    <source>
        <dbReference type="ARBA" id="ARBA00022989"/>
    </source>
</evidence>
<feature type="region of interest" description="Disordered" evidence="14">
    <location>
        <begin position="372"/>
        <end position="396"/>
    </location>
</feature>
<evidence type="ECO:0000256" key="6">
    <source>
        <dbReference type="ARBA" id="ARBA00022723"/>
    </source>
</evidence>
<dbReference type="PROSITE" id="PS00086">
    <property type="entry name" value="CYTOCHROME_P450"/>
    <property type="match status" value="1"/>
</dbReference>
<keyword evidence="4 12" id="KW-0349">Heme</keyword>
<evidence type="ECO:0000256" key="12">
    <source>
        <dbReference type="PIRSR" id="PIRSR602401-1"/>
    </source>
</evidence>
<dbReference type="Proteomes" id="UP001054889">
    <property type="component" value="Unassembled WGS sequence"/>
</dbReference>
<dbReference type="InterPro" id="IPR001128">
    <property type="entry name" value="Cyt_P450"/>
</dbReference>
<keyword evidence="11" id="KW-0472">Membrane</keyword>
<keyword evidence="16" id="KW-1185">Reference proteome</keyword>
<dbReference type="GO" id="GO:0020037">
    <property type="term" value="F:heme binding"/>
    <property type="evidence" value="ECO:0007669"/>
    <property type="project" value="InterPro"/>
</dbReference>
<keyword evidence="5" id="KW-0812">Transmembrane</keyword>
<feature type="binding site" description="axial binding residue" evidence="12">
    <location>
        <position position="508"/>
    </location>
    <ligand>
        <name>heme</name>
        <dbReference type="ChEBI" id="CHEBI:30413"/>
    </ligand>
    <ligandPart>
        <name>Fe</name>
        <dbReference type="ChEBI" id="CHEBI:18248"/>
    </ligandPart>
</feature>
<feature type="region of interest" description="Disordered" evidence="14">
    <location>
        <begin position="57"/>
        <end position="76"/>
    </location>
</feature>
<dbReference type="InterPro" id="IPR036396">
    <property type="entry name" value="Cyt_P450_sf"/>
</dbReference>
<evidence type="ECO:0000256" key="5">
    <source>
        <dbReference type="ARBA" id="ARBA00022692"/>
    </source>
</evidence>
<evidence type="ECO:0000313" key="15">
    <source>
        <dbReference type="EMBL" id="GJM84613.1"/>
    </source>
</evidence>
<evidence type="ECO:0000256" key="13">
    <source>
        <dbReference type="RuleBase" id="RU000461"/>
    </source>
</evidence>
<evidence type="ECO:0000256" key="1">
    <source>
        <dbReference type="ARBA" id="ARBA00001971"/>
    </source>
</evidence>
<evidence type="ECO:0008006" key="17">
    <source>
        <dbReference type="Google" id="ProtNLM"/>
    </source>
</evidence>
<keyword evidence="8 13" id="KW-0560">Oxidoreductase</keyword>
<dbReference type="GO" id="GO:0016705">
    <property type="term" value="F:oxidoreductase activity, acting on paired donors, with incorporation or reduction of molecular oxygen"/>
    <property type="evidence" value="ECO:0007669"/>
    <property type="project" value="InterPro"/>
</dbReference>
<dbReference type="InterPro" id="IPR052306">
    <property type="entry name" value="CYP450_71D"/>
</dbReference>
<comment type="subcellular location">
    <subcellularLocation>
        <location evidence="2">Membrane</location>
        <topology evidence="2">Single-pass membrane protein</topology>
    </subcellularLocation>
</comment>
<evidence type="ECO:0000256" key="2">
    <source>
        <dbReference type="ARBA" id="ARBA00004167"/>
    </source>
</evidence>
<dbReference type="PANTHER" id="PTHR47953">
    <property type="entry name" value="OS08G0105600 PROTEIN"/>
    <property type="match status" value="1"/>
</dbReference>
<dbReference type="PRINTS" id="PR00463">
    <property type="entry name" value="EP450I"/>
</dbReference>
<dbReference type="FunFam" id="1.10.630.10:FF:000126">
    <property type="entry name" value="Predicted protein"/>
    <property type="match status" value="1"/>
</dbReference>
<organism evidence="15 16">
    <name type="scientific">Eleusine coracana subsp. coracana</name>
    <dbReference type="NCBI Taxonomy" id="191504"/>
    <lineage>
        <taxon>Eukaryota</taxon>
        <taxon>Viridiplantae</taxon>
        <taxon>Streptophyta</taxon>
        <taxon>Embryophyta</taxon>
        <taxon>Tracheophyta</taxon>
        <taxon>Spermatophyta</taxon>
        <taxon>Magnoliopsida</taxon>
        <taxon>Liliopsida</taxon>
        <taxon>Poales</taxon>
        <taxon>Poaceae</taxon>
        <taxon>PACMAD clade</taxon>
        <taxon>Chloridoideae</taxon>
        <taxon>Cynodonteae</taxon>
        <taxon>Eleusininae</taxon>
        <taxon>Eleusine</taxon>
    </lineage>
</organism>
<reference evidence="15" key="1">
    <citation type="journal article" date="2018" name="DNA Res.">
        <title>Multiple hybrid de novo genome assembly of finger millet, an orphan allotetraploid crop.</title>
        <authorList>
            <person name="Hatakeyama M."/>
            <person name="Aluri S."/>
            <person name="Balachadran M.T."/>
            <person name="Sivarajan S.R."/>
            <person name="Patrignani A."/>
            <person name="Gruter S."/>
            <person name="Poveda L."/>
            <person name="Shimizu-Inatsugi R."/>
            <person name="Baeten J."/>
            <person name="Francoijs K.J."/>
            <person name="Nataraja K.N."/>
            <person name="Reddy Y.A.N."/>
            <person name="Phadnis S."/>
            <person name="Ravikumar R.L."/>
            <person name="Schlapbach R."/>
            <person name="Sreeman S.M."/>
            <person name="Shimizu K.K."/>
        </authorList>
    </citation>
    <scope>NUCLEOTIDE SEQUENCE</scope>
</reference>
<gene>
    <name evidence="15" type="primary">ga00298</name>
    <name evidence="15" type="ORF">PR202_ga00298</name>
</gene>
<comment type="caution">
    <text evidence="15">The sequence shown here is derived from an EMBL/GenBank/DDBJ whole genome shotgun (WGS) entry which is preliminary data.</text>
</comment>
<protein>
    <recommendedName>
        <fullName evidence="17">Premnaspirodiene oxygenase</fullName>
    </recommendedName>
</protein>
<dbReference type="GO" id="GO:0016020">
    <property type="term" value="C:membrane"/>
    <property type="evidence" value="ECO:0007669"/>
    <property type="project" value="UniProtKB-SubCell"/>
</dbReference>
<keyword evidence="6 12" id="KW-0479">Metal-binding</keyword>